<protein>
    <submittedName>
        <fullName evidence="2">DUF4091 domain-containing protein</fullName>
    </submittedName>
</protein>
<dbReference type="EMBL" id="DWXG01000004">
    <property type="protein sequence ID" value="HJB97025.1"/>
    <property type="molecule type" value="Genomic_DNA"/>
</dbReference>
<reference evidence="2" key="2">
    <citation type="submission" date="2021-04" db="EMBL/GenBank/DDBJ databases">
        <authorList>
            <person name="Gilroy R."/>
        </authorList>
    </citation>
    <scope>NUCLEOTIDE SEQUENCE</scope>
    <source>
        <strain evidence="2">CHK185-1770</strain>
    </source>
</reference>
<gene>
    <name evidence="2" type="ORF">H9710_00395</name>
</gene>
<comment type="caution">
    <text evidence="2">The sequence shown here is derived from an EMBL/GenBank/DDBJ whole genome shotgun (WGS) entry which is preliminary data.</text>
</comment>
<accession>A0A9D2MVG9</accession>
<evidence type="ECO:0000259" key="1">
    <source>
        <dbReference type="Pfam" id="PF13320"/>
    </source>
</evidence>
<proteinExistence type="predicted"/>
<organism evidence="2 3">
    <name type="scientific">Candidatus Acutalibacter pullicola</name>
    <dbReference type="NCBI Taxonomy" id="2838417"/>
    <lineage>
        <taxon>Bacteria</taxon>
        <taxon>Bacillati</taxon>
        <taxon>Bacillota</taxon>
        <taxon>Clostridia</taxon>
        <taxon>Eubacteriales</taxon>
        <taxon>Acutalibacteraceae</taxon>
        <taxon>Acutalibacter</taxon>
    </lineage>
</organism>
<dbReference type="Proteomes" id="UP000826793">
    <property type="component" value="Unassembled WGS sequence"/>
</dbReference>
<name>A0A9D2MVG9_9FIRM</name>
<dbReference type="Gene3D" id="3.20.20.80">
    <property type="entry name" value="Glycosidases"/>
    <property type="match status" value="1"/>
</dbReference>
<evidence type="ECO:0000313" key="2">
    <source>
        <dbReference type="EMBL" id="HJB97025.1"/>
    </source>
</evidence>
<sequence length="542" mass="60667">MLSLRLCSSLEKIFLEGPIPSHPWEKASCLGGEEFSFQAMVQKDGWGASSVQVTVDSPLASEITLFQVGQVPCALPAYPTRLDEDYLTSRPGLFPDPLLPLEGDRVEVSSFYPTVLWVSVQVPPEFPGGVYPISLQLSCQGEQAEATFSLQVVELDLPPQRLRYTQWIHGDCLADYYGVPIYSEAHWNLWEAYLKAAVQEGVNTVLTPLFTPPLDTEPGTERPCVQLVEVDKEGDAYRFSFARLERFLQMAQGCGVRCFEMSHLFTQWGAAFAPAIYGVEHGVRRRLFGWDTSAVSQEYQSFLRQFLPALVAFLEEKGLAGQVMFHLSDEPSPEHLESYSRAKALIKPFLGDFPLYDALSDPAYYDSGLVEHPVAATDHIDPFLERQVPGLWAYTCCGQCVDVGNRFLAMPSARNRIVGWQLYKYRLAGFLHWGNNFWYSQNSRQKLDPWRVTDGGGAFPGGDPFSVYPGKAGPVKSLRMKVFHQGLQDLRALELAETRLGCDVGSQVLPGYASMTFSQYPRQGETLLAAREKLQELLQKTL</sequence>
<dbReference type="Pfam" id="PF13320">
    <property type="entry name" value="GH123_cat"/>
    <property type="match status" value="1"/>
</dbReference>
<reference evidence="2" key="1">
    <citation type="journal article" date="2021" name="PeerJ">
        <title>Extensive microbial diversity within the chicken gut microbiome revealed by metagenomics and culture.</title>
        <authorList>
            <person name="Gilroy R."/>
            <person name="Ravi A."/>
            <person name="Getino M."/>
            <person name="Pursley I."/>
            <person name="Horton D.L."/>
            <person name="Alikhan N.F."/>
            <person name="Baker D."/>
            <person name="Gharbi K."/>
            <person name="Hall N."/>
            <person name="Watson M."/>
            <person name="Adriaenssens E.M."/>
            <person name="Foster-Nyarko E."/>
            <person name="Jarju S."/>
            <person name="Secka A."/>
            <person name="Antonio M."/>
            <person name="Oren A."/>
            <person name="Chaudhuri R.R."/>
            <person name="La Ragione R."/>
            <person name="Hildebrand F."/>
            <person name="Pallen M.J."/>
        </authorList>
    </citation>
    <scope>NUCLEOTIDE SEQUENCE</scope>
    <source>
        <strain evidence="2">CHK185-1770</strain>
    </source>
</reference>
<feature type="domain" description="Glycoside hydrolase 123 catalytic" evidence="1">
    <location>
        <begin position="167"/>
        <end position="495"/>
    </location>
</feature>
<dbReference type="AlphaFoldDB" id="A0A9D2MVG9"/>
<evidence type="ECO:0000313" key="3">
    <source>
        <dbReference type="Proteomes" id="UP000826793"/>
    </source>
</evidence>
<dbReference type="InterPro" id="IPR025150">
    <property type="entry name" value="GH123_cat"/>
</dbReference>